<accession>A0AA86QZ68</accession>
<evidence type="ECO:0000313" key="1">
    <source>
        <dbReference type="EMBL" id="CAI9968804.1"/>
    </source>
</evidence>
<gene>
    <name evidence="1" type="ORF">HINF_LOCUS56449</name>
    <name evidence="2" type="ORF">HINF_LOCUS71858</name>
</gene>
<protein>
    <submittedName>
        <fullName evidence="2">Hypothetical_protein</fullName>
    </submittedName>
</protein>
<evidence type="ECO:0000313" key="2">
    <source>
        <dbReference type="EMBL" id="CAL6102844.1"/>
    </source>
</evidence>
<keyword evidence="3" id="KW-1185">Reference proteome</keyword>
<dbReference type="EMBL" id="CATOUU010001049">
    <property type="protein sequence ID" value="CAI9968804.1"/>
    <property type="molecule type" value="Genomic_DNA"/>
</dbReference>
<organism evidence="1">
    <name type="scientific">Hexamita inflata</name>
    <dbReference type="NCBI Taxonomy" id="28002"/>
    <lineage>
        <taxon>Eukaryota</taxon>
        <taxon>Metamonada</taxon>
        <taxon>Diplomonadida</taxon>
        <taxon>Hexamitidae</taxon>
        <taxon>Hexamitinae</taxon>
        <taxon>Hexamita</taxon>
    </lineage>
</organism>
<reference evidence="2 3" key="2">
    <citation type="submission" date="2024-07" db="EMBL/GenBank/DDBJ databases">
        <authorList>
            <person name="Akdeniz Z."/>
        </authorList>
    </citation>
    <scope>NUCLEOTIDE SEQUENCE [LARGE SCALE GENOMIC DNA]</scope>
</reference>
<reference evidence="1" key="1">
    <citation type="submission" date="2023-06" db="EMBL/GenBank/DDBJ databases">
        <authorList>
            <person name="Kurt Z."/>
        </authorList>
    </citation>
    <scope>NUCLEOTIDE SEQUENCE</scope>
</reference>
<dbReference type="AlphaFoldDB" id="A0AA86QZ68"/>
<dbReference type="Proteomes" id="UP001642409">
    <property type="component" value="Unassembled WGS sequence"/>
</dbReference>
<sequence>MKFQIWIIQQSRVGLNLPYTIYHYFTIIPYYYDHLLILLELEKFIFSCKYTFGKIQQFERTQMNVMDNQEYICQHIQIGICFWARRFNQIRRFNLIERQTCTSSLCVIMQLQISQYFQQLYRPIFQKQNPTNVSLIVPLNKKFLIYPVKVENKQLLFKLPRQLEMGNLTWELQN</sequence>
<evidence type="ECO:0000313" key="3">
    <source>
        <dbReference type="Proteomes" id="UP001642409"/>
    </source>
</evidence>
<dbReference type="EMBL" id="CAXDID020000560">
    <property type="protein sequence ID" value="CAL6102844.1"/>
    <property type="molecule type" value="Genomic_DNA"/>
</dbReference>
<proteinExistence type="predicted"/>
<name>A0AA86QZ68_9EUKA</name>
<comment type="caution">
    <text evidence="1">The sequence shown here is derived from an EMBL/GenBank/DDBJ whole genome shotgun (WGS) entry which is preliminary data.</text>
</comment>